<dbReference type="PANTHER" id="PTHR40661">
    <property type="match status" value="1"/>
</dbReference>
<dbReference type="InterPro" id="IPR036286">
    <property type="entry name" value="LexA/Signal_pep-like_sf"/>
</dbReference>
<evidence type="ECO:0000256" key="3">
    <source>
        <dbReference type="ARBA" id="ARBA00023163"/>
    </source>
</evidence>
<keyword evidence="1" id="KW-0805">Transcription regulation</keyword>
<proteinExistence type="predicted"/>
<evidence type="ECO:0000313" key="5">
    <source>
        <dbReference type="EMBL" id="RFB99479.1"/>
    </source>
</evidence>
<dbReference type="AlphaFoldDB" id="A0A3E1BYF0"/>
<reference evidence="5 6" key="1">
    <citation type="submission" date="2017-03" db="EMBL/GenBank/DDBJ databases">
        <title>Genome analysis of Rhizobial strains effectives or ineffectives for nitrogen fixation isolated from bean seeds.</title>
        <authorList>
            <person name="Peralta H."/>
            <person name="Aguilar-Vera A."/>
            <person name="Mora Y."/>
            <person name="Vargas-Lagunas C."/>
            <person name="Girard L."/>
            <person name="Mora J."/>
        </authorList>
    </citation>
    <scope>NUCLEOTIDE SEQUENCE [LARGE SCALE GENOMIC DNA]</scope>
    <source>
        <strain evidence="5 6">CCGM5</strain>
    </source>
</reference>
<name>A0A3E1BYF0_RHILT</name>
<keyword evidence="2 5" id="KW-0238">DNA-binding</keyword>
<keyword evidence="3" id="KW-0804">Transcription</keyword>
<dbReference type="RefSeq" id="WP_116272260.1">
    <property type="nucleotide sequence ID" value="NZ_KZ859521.1"/>
</dbReference>
<comment type="caution">
    <text evidence="5">The sequence shown here is derived from an EMBL/GenBank/DDBJ whole genome shotgun (WGS) entry which is preliminary data.</text>
</comment>
<dbReference type="PANTHER" id="PTHR40661:SF3">
    <property type="entry name" value="FELS-1 PROPHAGE TRANSCRIPTIONAL REGULATOR"/>
    <property type="match status" value="1"/>
</dbReference>
<accession>A0A3E1BYF0</accession>
<dbReference type="Proteomes" id="UP000256748">
    <property type="component" value="Unassembled WGS sequence"/>
</dbReference>
<dbReference type="Gene3D" id="2.10.109.10">
    <property type="entry name" value="Umud Fragment, subunit A"/>
    <property type="match status" value="1"/>
</dbReference>
<sequence length="229" mass="24787">MLSHDQIWGAIDRLAERHELTPSGLARRAGLDPTSFNKSKRLSADGRLRWPSTESIAKVLDATGASVEQFLAFLQPGAGFSRKLAGQLGAQPDGAFPPQGSSIPLLGFAQAGAGGFFDDGGFPAGQGWDVVEFPAAPSQKSVVYALEVQGESMMPLYRDGDVLIVEPGAQVRRNDRVVVRTNEGEVMAKVLLRQSPRSIELLSLNPEHPNRTLELSDVDWIARIIWASQ</sequence>
<gene>
    <name evidence="5" type="ORF">B5K10_02810</name>
</gene>
<dbReference type="GO" id="GO:0003677">
    <property type="term" value="F:DNA binding"/>
    <property type="evidence" value="ECO:0007669"/>
    <property type="project" value="UniProtKB-KW"/>
</dbReference>
<evidence type="ECO:0000313" key="6">
    <source>
        <dbReference type="Proteomes" id="UP000256748"/>
    </source>
</evidence>
<dbReference type="InterPro" id="IPR039418">
    <property type="entry name" value="LexA-like"/>
</dbReference>
<evidence type="ECO:0000259" key="4">
    <source>
        <dbReference type="Pfam" id="PF00717"/>
    </source>
</evidence>
<evidence type="ECO:0000256" key="2">
    <source>
        <dbReference type="ARBA" id="ARBA00023125"/>
    </source>
</evidence>
<feature type="domain" description="Peptidase S24/S26A/S26B/S26C" evidence="4">
    <location>
        <begin position="104"/>
        <end position="225"/>
    </location>
</feature>
<organism evidence="5 6">
    <name type="scientific">Rhizobium leguminosarum bv. trifolii</name>
    <dbReference type="NCBI Taxonomy" id="386"/>
    <lineage>
        <taxon>Bacteria</taxon>
        <taxon>Pseudomonadati</taxon>
        <taxon>Pseudomonadota</taxon>
        <taxon>Alphaproteobacteria</taxon>
        <taxon>Hyphomicrobiales</taxon>
        <taxon>Rhizobiaceae</taxon>
        <taxon>Rhizobium/Agrobacterium group</taxon>
        <taxon>Rhizobium</taxon>
    </lineage>
</organism>
<dbReference type="EMBL" id="NAOO01000004">
    <property type="protein sequence ID" value="RFB99479.1"/>
    <property type="molecule type" value="Genomic_DNA"/>
</dbReference>
<dbReference type="SUPFAM" id="SSF51306">
    <property type="entry name" value="LexA/Signal peptidase"/>
    <property type="match status" value="1"/>
</dbReference>
<protein>
    <submittedName>
        <fullName evidence="5">DNA-binding protein</fullName>
    </submittedName>
</protein>
<evidence type="ECO:0000256" key="1">
    <source>
        <dbReference type="ARBA" id="ARBA00023015"/>
    </source>
</evidence>
<dbReference type="CDD" id="cd06529">
    <property type="entry name" value="S24_LexA-like"/>
    <property type="match status" value="1"/>
</dbReference>
<dbReference type="Pfam" id="PF00717">
    <property type="entry name" value="Peptidase_S24"/>
    <property type="match status" value="1"/>
</dbReference>
<dbReference type="InterPro" id="IPR015927">
    <property type="entry name" value="Peptidase_S24_S26A/B/C"/>
</dbReference>